<dbReference type="RefSeq" id="WP_041696831.1">
    <property type="nucleotide sequence ID" value="NZ_AP023279.1"/>
</dbReference>
<evidence type="ECO:0008006" key="6">
    <source>
        <dbReference type="Google" id="ProtNLM"/>
    </source>
</evidence>
<dbReference type="EMBL" id="MBFA02000007">
    <property type="protein sequence ID" value="MUP10728.1"/>
    <property type="molecule type" value="Genomic_DNA"/>
</dbReference>
<dbReference type="Proteomes" id="UP000179454">
    <property type="component" value="Unassembled WGS sequence"/>
</dbReference>
<evidence type="ECO:0000313" key="3">
    <source>
        <dbReference type="EMBL" id="MUP10728.1"/>
    </source>
</evidence>
<evidence type="ECO:0000313" key="5">
    <source>
        <dbReference type="Proteomes" id="UP000179536"/>
    </source>
</evidence>
<sequence>MRRVSLNARLAMEMGMTDEVYVALFYITHPDLDEPVRLSTDNTERLSDEPLMYGTRSTWMDSTEPFYFVLASTILPSDLDDAPTSGNLVLENVDNDIAKVLRSFTTLATIHMAVVLASSPDYVEIEYRNMQIVSADLTAGEVTLSFSRQDIEEEKSPGGRMTRSQFPGLFS</sequence>
<dbReference type="AlphaFoldDB" id="A0ABD6H989"/>
<dbReference type="Proteomes" id="UP000179536">
    <property type="component" value="Unassembled WGS sequence"/>
</dbReference>
<reference evidence="4 5" key="1">
    <citation type="submission" date="2019-11" db="EMBL/GenBank/DDBJ databases">
        <title>Whole-genome sequencing of Allorhizobium vitis.</title>
        <authorList>
            <person name="Gan H.M."/>
            <person name="Savka M.A."/>
        </authorList>
    </citation>
    <scope>NUCLEOTIDE SEQUENCE [LARGE SCALE GENOMIC DNA]</scope>
    <source>
        <strain evidence="3 5">RF2/1</strain>
        <strain evidence="2 4">T1/7</strain>
    </source>
</reference>
<keyword evidence="4" id="KW-1185">Reference proteome</keyword>
<evidence type="ECO:0000313" key="4">
    <source>
        <dbReference type="Proteomes" id="UP000179454"/>
    </source>
</evidence>
<accession>A0ABD6H989</accession>
<feature type="region of interest" description="Disordered" evidence="1">
    <location>
        <begin position="150"/>
        <end position="171"/>
    </location>
</feature>
<evidence type="ECO:0000313" key="2">
    <source>
        <dbReference type="EMBL" id="MUO42358.1"/>
    </source>
</evidence>
<protein>
    <recommendedName>
        <fullName evidence="6">DUF1833 domain-containing protein</fullName>
    </recommendedName>
</protein>
<dbReference type="EMBL" id="MBFE02000006">
    <property type="protein sequence ID" value="MUO42358.1"/>
    <property type="molecule type" value="Genomic_DNA"/>
</dbReference>
<comment type="caution">
    <text evidence="3">The sequence shown here is derived from an EMBL/GenBank/DDBJ whole genome shotgun (WGS) entry which is preliminary data.</text>
</comment>
<organism evidence="3 5">
    <name type="scientific">Agrobacterium vitis</name>
    <name type="common">Rhizobium vitis</name>
    <dbReference type="NCBI Taxonomy" id="373"/>
    <lineage>
        <taxon>Bacteria</taxon>
        <taxon>Pseudomonadati</taxon>
        <taxon>Pseudomonadota</taxon>
        <taxon>Alphaproteobacteria</taxon>
        <taxon>Hyphomicrobiales</taxon>
        <taxon>Rhizobiaceae</taxon>
        <taxon>Rhizobium/Agrobacterium group</taxon>
        <taxon>Agrobacterium</taxon>
    </lineage>
</organism>
<name>A0ABD6H989_AGRVI</name>
<gene>
    <name evidence="3" type="ORF">BBK91_012685</name>
    <name evidence="2" type="ORF">BBL17_011250</name>
</gene>
<proteinExistence type="predicted"/>
<evidence type="ECO:0000256" key="1">
    <source>
        <dbReference type="SAM" id="MobiDB-lite"/>
    </source>
</evidence>